<dbReference type="NCBIfam" id="NF001159">
    <property type="entry name" value="PRK00150.1-3"/>
    <property type="match status" value="1"/>
</dbReference>
<dbReference type="Gene3D" id="3.90.45.10">
    <property type="entry name" value="Peptide deformylase"/>
    <property type="match status" value="1"/>
</dbReference>
<keyword evidence="2" id="KW-0479">Metal-binding</keyword>
<dbReference type="InterPro" id="IPR023635">
    <property type="entry name" value="Peptide_deformylase"/>
</dbReference>
<dbReference type="GO" id="GO:0042586">
    <property type="term" value="F:peptide deformylase activity"/>
    <property type="evidence" value="ECO:0007669"/>
    <property type="project" value="UniProtKB-UniRule"/>
</dbReference>
<protein>
    <recommendedName>
        <fullName evidence="2">Peptide deformylase</fullName>
        <shortName evidence="2">PDF</shortName>
        <ecNumber evidence="2">3.5.1.88</ecNumber>
    </recommendedName>
    <alternativeName>
        <fullName evidence="2">Polypeptide deformylase</fullName>
    </alternativeName>
</protein>
<keyword evidence="2" id="KW-0648">Protein biosynthesis</keyword>
<dbReference type="InterPro" id="IPR036821">
    <property type="entry name" value="Peptide_deformylase_sf"/>
</dbReference>
<comment type="catalytic activity">
    <reaction evidence="2">
        <text>N-terminal N-formyl-L-methionyl-[peptide] + H2O = N-terminal L-methionyl-[peptide] + formate</text>
        <dbReference type="Rhea" id="RHEA:24420"/>
        <dbReference type="Rhea" id="RHEA-COMP:10639"/>
        <dbReference type="Rhea" id="RHEA-COMP:10640"/>
        <dbReference type="ChEBI" id="CHEBI:15377"/>
        <dbReference type="ChEBI" id="CHEBI:15740"/>
        <dbReference type="ChEBI" id="CHEBI:49298"/>
        <dbReference type="ChEBI" id="CHEBI:64731"/>
        <dbReference type="EC" id="3.5.1.88"/>
    </reaction>
</comment>
<dbReference type="CDD" id="cd00487">
    <property type="entry name" value="Pep_deformylase"/>
    <property type="match status" value="1"/>
</dbReference>
<organism evidence="3">
    <name type="scientific">uncultured Acidimicrobiales bacterium</name>
    <dbReference type="NCBI Taxonomy" id="310071"/>
    <lineage>
        <taxon>Bacteria</taxon>
        <taxon>Bacillati</taxon>
        <taxon>Actinomycetota</taxon>
        <taxon>Acidimicrobiia</taxon>
        <taxon>Acidimicrobiales</taxon>
        <taxon>environmental samples</taxon>
    </lineage>
</organism>
<dbReference type="Pfam" id="PF01327">
    <property type="entry name" value="Pep_deformylase"/>
    <property type="match status" value="1"/>
</dbReference>
<sequence>MSSYTIRTFGDPVLKQRAAPITDIDGSLVRLADDMVQTMYDAPGLGLAAPQVGIQKRLFVYDLNDGKGPKTLVNPTISEHRGEWEYEEGCLSVPGLHFLIVRPKEVHLTGYDLDGNEVSIEADELEARLFQHELDHLDGTLLLEHLDDAQRKSALRALRGRVLNQAT</sequence>
<comment type="function">
    <text evidence="2">Removes the formyl group from the N-terminal Met of newly synthesized proteins. Requires at least a dipeptide for an efficient rate of reaction. N-terminal L-methionine is a prerequisite for activity but the enzyme has broad specificity at other positions.</text>
</comment>
<dbReference type="PRINTS" id="PR01576">
    <property type="entry name" value="PDEFORMYLASE"/>
</dbReference>
<feature type="active site" evidence="2">
    <location>
        <position position="133"/>
    </location>
</feature>
<dbReference type="GO" id="GO:0046872">
    <property type="term" value="F:metal ion binding"/>
    <property type="evidence" value="ECO:0007669"/>
    <property type="project" value="UniProtKB-KW"/>
</dbReference>
<dbReference type="EC" id="3.5.1.88" evidence="2"/>
<feature type="binding site" evidence="2">
    <location>
        <position position="132"/>
    </location>
    <ligand>
        <name>Fe cation</name>
        <dbReference type="ChEBI" id="CHEBI:24875"/>
    </ligand>
</feature>
<feature type="binding site" evidence="2">
    <location>
        <position position="90"/>
    </location>
    <ligand>
        <name>Fe cation</name>
        <dbReference type="ChEBI" id="CHEBI:24875"/>
    </ligand>
</feature>
<dbReference type="GO" id="GO:0006412">
    <property type="term" value="P:translation"/>
    <property type="evidence" value="ECO:0007669"/>
    <property type="project" value="UniProtKB-UniRule"/>
</dbReference>
<gene>
    <name evidence="2" type="primary">def</name>
    <name evidence="3" type="ORF">AVDCRST_MAG50-1473</name>
</gene>
<dbReference type="NCBIfam" id="TIGR00079">
    <property type="entry name" value="pept_deformyl"/>
    <property type="match status" value="1"/>
</dbReference>
<name>A0A6J4HYE0_9ACTN</name>
<keyword evidence="2 3" id="KW-0378">Hydrolase</keyword>
<comment type="similarity">
    <text evidence="1 2">Belongs to the polypeptide deformylase family.</text>
</comment>
<evidence type="ECO:0000313" key="3">
    <source>
        <dbReference type="EMBL" id="CAA9237397.1"/>
    </source>
</evidence>
<dbReference type="PANTHER" id="PTHR10458">
    <property type="entry name" value="PEPTIDE DEFORMYLASE"/>
    <property type="match status" value="1"/>
</dbReference>
<proteinExistence type="inferred from homology"/>
<dbReference type="PANTHER" id="PTHR10458:SF22">
    <property type="entry name" value="PEPTIDE DEFORMYLASE"/>
    <property type="match status" value="1"/>
</dbReference>
<dbReference type="EMBL" id="CADCTF010000085">
    <property type="protein sequence ID" value="CAA9237397.1"/>
    <property type="molecule type" value="Genomic_DNA"/>
</dbReference>
<dbReference type="HAMAP" id="MF_00163">
    <property type="entry name" value="Pep_deformylase"/>
    <property type="match status" value="1"/>
</dbReference>
<reference evidence="3" key="1">
    <citation type="submission" date="2020-02" db="EMBL/GenBank/DDBJ databases">
        <authorList>
            <person name="Meier V. D."/>
        </authorList>
    </citation>
    <scope>NUCLEOTIDE SEQUENCE</scope>
    <source>
        <strain evidence="3">AVDCRST_MAG50</strain>
    </source>
</reference>
<comment type="cofactor">
    <cofactor evidence="2">
        <name>Fe(2+)</name>
        <dbReference type="ChEBI" id="CHEBI:29033"/>
    </cofactor>
    <text evidence="2">Binds 1 Fe(2+) ion.</text>
</comment>
<evidence type="ECO:0000256" key="1">
    <source>
        <dbReference type="ARBA" id="ARBA00010759"/>
    </source>
</evidence>
<evidence type="ECO:0000256" key="2">
    <source>
        <dbReference type="HAMAP-Rule" id="MF_00163"/>
    </source>
</evidence>
<dbReference type="SUPFAM" id="SSF56420">
    <property type="entry name" value="Peptide deformylase"/>
    <property type="match status" value="1"/>
</dbReference>
<accession>A0A6J4HYE0</accession>
<feature type="binding site" evidence="2">
    <location>
        <position position="136"/>
    </location>
    <ligand>
        <name>Fe cation</name>
        <dbReference type="ChEBI" id="CHEBI:24875"/>
    </ligand>
</feature>
<dbReference type="AlphaFoldDB" id="A0A6J4HYE0"/>
<dbReference type="PIRSF" id="PIRSF004749">
    <property type="entry name" value="Pep_def"/>
    <property type="match status" value="1"/>
</dbReference>
<keyword evidence="2" id="KW-0408">Iron</keyword>